<dbReference type="Proteomes" id="UP000251993">
    <property type="component" value="Chromosome"/>
</dbReference>
<feature type="chain" id="PRO_5016566140" description="HTH LytTR-type domain-containing protein" evidence="3">
    <location>
        <begin position="19"/>
        <end position="555"/>
    </location>
</feature>
<dbReference type="PANTHER" id="PTHR37299">
    <property type="entry name" value="TRANSCRIPTIONAL REGULATOR-RELATED"/>
    <property type="match status" value="1"/>
</dbReference>
<keyword evidence="1" id="KW-0175">Coiled coil</keyword>
<proteinExistence type="predicted"/>
<protein>
    <recommendedName>
        <fullName evidence="4">HTH LytTR-type domain-containing protein</fullName>
    </recommendedName>
</protein>
<evidence type="ECO:0000256" key="3">
    <source>
        <dbReference type="SAM" id="SignalP"/>
    </source>
</evidence>
<reference evidence="5 6" key="1">
    <citation type="submission" date="2018-07" db="EMBL/GenBank/DDBJ databases">
        <title>Genome sequencing of Runella.</title>
        <authorList>
            <person name="Baek M.-G."/>
            <person name="Yi H."/>
        </authorList>
    </citation>
    <scope>NUCLEOTIDE SEQUENCE [LARGE SCALE GENOMIC DNA]</scope>
    <source>
        <strain evidence="5 6">HYN0085</strain>
    </source>
</reference>
<dbReference type="Gene3D" id="2.40.50.1020">
    <property type="entry name" value="LytTr DNA-binding domain"/>
    <property type="match status" value="1"/>
</dbReference>
<dbReference type="PANTHER" id="PTHR37299:SF1">
    <property type="entry name" value="STAGE 0 SPORULATION PROTEIN A HOMOLOG"/>
    <property type="match status" value="1"/>
</dbReference>
<feature type="transmembrane region" description="Helical" evidence="2">
    <location>
        <begin position="176"/>
        <end position="196"/>
    </location>
</feature>
<dbReference type="GO" id="GO:0003677">
    <property type="term" value="F:DNA binding"/>
    <property type="evidence" value="ECO:0007669"/>
    <property type="project" value="InterPro"/>
</dbReference>
<sequence length="555" mass="64680">MRLLFVCLSLLLSLPLLAQKRFHYRTSDELQSVESFVYCRVDSSKVMGFDQIRRLPEEAFMLNTKNFLNFGNTEYPIWLRIDVENQSDEALYLIQELHDVRLLDVFLVDTNDSIRSWYTGAMRPFGAHFLKRSNTVFDLGKSPKRIYLRLQNTSVYVPLKIGNIQAISNYLHKYDLLYGGIYGVLLALMFYNLFVFAVTRDRVFLYYFFYISSSGYIIFKADNHHQEFVFHQISNFSSDINLSSAITLFFIILFANAYLRMKELAPKFFWTLVVLWLLCLVLLPFEWFPYQGWVNDIFQLLVISIMLVLLGASLYIHFLGFKHARYFVLAFGFYIYGVVNVLLGFMGIVSMNNLRAAYIYQICSVLEALFFAFAVAYRFNTYRKEAKDAREIALKRSQEHEELLLKNSQLLAEKLQIEQNIKSHQNNKDVNQLLQQIQSGSQSIRKISIPTVEGVILFPEQDINRLEAMGSYCMIYLSGNKKITTSKPMSHFEQMIDGEQFMRIHKSHIVNLNNVVRYIRGEGGTVEMKDKSEVPVSRRLKTELLQRLAIEQPAV</sequence>
<dbReference type="OrthoDB" id="908626at2"/>
<feature type="transmembrane region" description="Helical" evidence="2">
    <location>
        <begin position="326"/>
        <end position="351"/>
    </location>
</feature>
<dbReference type="GO" id="GO:0000156">
    <property type="term" value="F:phosphorelay response regulator activity"/>
    <property type="evidence" value="ECO:0007669"/>
    <property type="project" value="InterPro"/>
</dbReference>
<feature type="transmembrane region" description="Helical" evidence="2">
    <location>
        <begin position="297"/>
        <end position="319"/>
    </location>
</feature>
<evidence type="ECO:0000256" key="1">
    <source>
        <dbReference type="SAM" id="Coils"/>
    </source>
</evidence>
<dbReference type="PROSITE" id="PS50930">
    <property type="entry name" value="HTH_LYTTR"/>
    <property type="match status" value="1"/>
</dbReference>
<dbReference type="AlphaFoldDB" id="A0A344TP17"/>
<dbReference type="InterPro" id="IPR046947">
    <property type="entry name" value="LytR-like"/>
</dbReference>
<dbReference type="Pfam" id="PF04397">
    <property type="entry name" value="LytTR"/>
    <property type="match status" value="1"/>
</dbReference>
<feature type="coiled-coil region" evidence="1">
    <location>
        <begin position="400"/>
        <end position="427"/>
    </location>
</feature>
<evidence type="ECO:0000313" key="6">
    <source>
        <dbReference type="Proteomes" id="UP000251993"/>
    </source>
</evidence>
<feature type="domain" description="HTH LytTR-type" evidence="4">
    <location>
        <begin position="447"/>
        <end position="550"/>
    </location>
</feature>
<keyword evidence="2" id="KW-0472">Membrane</keyword>
<name>A0A344TP17_9BACT</name>
<dbReference type="InterPro" id="IPR011623">
    <property type="entry name" value="7TMR_DISM_rcpt_extracell_dom1"/>
</dbReference>
<feature type="signal peptide" evidence="3">
    <location>
        <begin position="1"/>
        <end position="18"/>
    </location>
</feature>
<accession>A0A344TP17</accession>
<dbReference type="SMART" id="SM00850">
    <property type="entry name" value="LytTR"/>
    <property type="match status" value="1"/>
</dbReference>
<dbReference type="KEGG" id="run:DR864_22905"/>
<feature type="transmembrane region" description="Helical" evidence="2">
    <location>
        <begin position="203"/>
        <end position="220"/>
    </location>
</feature>
<dbReference type="Gene3D" id="2.60.40.2380">
    <property type="match status" value="1"/>
</dbReference>
<keyword evidence="3" id="KW-0732">Signal</keyword>
<organism evidence="5 6">
    <name type="scientific">Runella rosea</name>
    <dbReference type="NCBI Taxonomy" id="2259595"/>
    <lineage>
        <taxon>Bacteria</taxon>
        <taxon>Pseudomonadati</taxon>
        <taxon>Bacteroidota</taxon>
        <taxon>Cytophagia</taxon>
        <taxon>Cytophagales</taxon>
        <taxon>Spirosomataceae</taxon>
        <taxon>Runella</taxon>
    </lineage>
</organism>
<keyword evidence="2" id="KW-1133">Transmembrane helix</keyword>
<evidence type="ECO:0000313" key="5">
    <source>
        <dbReference type="EMBL" id="AXE20388.1"/>
    </source>
</evidence>
<evidence type="ECO:0000259" key="4">
    <source>
        <dbReference type="PROSITE" id="PS50930"/>
    </source>
</evidence>
<dbReference type="Pfam" id="PF07695">
    <property type="entry name" value="7TMR-DISM_7TM"/>
    <property type="match status" value="1"/>
</dbReference>
<feature type="transmembrane region" description="Helical" evidence="2">
    <location>
        <begin position="268"/>
        <end position="285"/>
    </location>
</feature>
<dbReference type="Pfam" id="PF07696">
    <property type="entry name" value="7TMR-DISMED2"/>
    <property type="match status" value="1"/>
</dbReference>
<dbReference type="InterPro" id="IPR007492">
    <property type="entry name" value="LytTR_DNA-bd_dom"/>
</dbReference>
<feature type="transmembrane region" description="Helical" evidence="2">
    <location>
        <begin position="357"/>
        <end position="377"/>
    </location>
</feature>
<dbReference type="EMBL" id="CP030850">
    <property type="protein sequence ID" value="AXE20388.1"/>
    <property type="molecule type" value="Genomic_DNA"/>
</dbReference>
<dbReference type="RefSeq" id="WP_114069151.1">
    <property type="nucleotide sequence ID" value="NZ_CP030850.1"/>
</dbReference>
<keyword evidence="6" id="KW-1185">Reference proteome</keyword>
<feature type="transmembrane region" description="Helical" evidence="2">
    <location>
        <begin position="240"/>
        <end position="259"/>
    </location>
</feature>
<dbReference type="InterPro" id="IPR011622">
    <property type="entry name" value="7TMR_DISM_rcpt_extracell_dom2"/>
</dbReference>
<evidence type="ECO:0000256" key="2">
    <source>
        <dbReference type="SAM" id="Phobius"/>
    </source>
</evidence>
<keyword evidence="2" id="KW-0812">Transmembrane</keyword>
<gene>
    <name evidence="5" type="ORF">DR864_22905</name>
</gene>